<proteinExistence type="predicted"/>
<evidence type="ECO:0000259" key="8">
    <source>
        <dbReference type="PROSITE" id="PS50045"/>
    </source>
</evidence>
<evidence type="ECO:0000256" key="1">
    <source>
        <dbReference type="ARBA" id="ARBA00022553"/>
    </source>
</evidence>
<keyword evidence="3" id="KW-0067">ATP-binding</keyword>
<evidence type="ECO:0000256" key="4">
    <source>
        <dbReference type="ARBA" id="ARBA00023012"/>
    </source>
</evidence>
<sequence>MSDRVLLVDDDRAVREALGQTLELAGLRPVLAGSFIEAKDHIGRDFAGIVVSDIRMPGRDGFHLLEHARKTDPELPVILLTGHGDVPMAVRGMSAGAFDFLEKPCNPSDFVAVVQKALKTRALVLENRALRREIRRGDAAARMLVGTSALSEQMREAARAAARSSAEVLISGPPGSGTAKMAEVIHLLSAAATRPLLKLSAATADAPMLADTFSRAEGGTIFLDEIAAMAAGAQFALIDLIDSNPGIRVIAGTYRDLEGEVQQGRFNPDLFYKLDVIRVRIPALKERPEDIPVLFRHYVAIACEQSDLPMPEITPEVIAELMAQDWPGNARSLMNAAMRFAMGLDAIGPERSRLQGAAPLGLVEQMARVERSLLIEALQRHGGNATEAAATLKLPRKTFYDKLARHGIRPETYRR</sequence>
<dbReference type="Pfam" id="PF25601">
    <property type="entry name" value="AAA_lid_14"/>
    <property type="match status" value="1"/>
</dbReference>
<evidence type="ECO:0000256" key="5">
    <source>
        <dbReference type="ARBA" id="ARBA00023015"/>
    </source>
</evidence>
<dbReference type="Gene3D" id="3.40.50.2300">
    <property type="match status" value="1"/>
</dbReference>
<dbReference type="EMBL" id="PRDS01000003">
    <property type="protein sequence ID" value="PPB81198.1"/>
    <property type="molecule type" value="Genomic_DNA"/>
</dbReference>
<dbReference type="InterPro" id="IPR058031">
    <property type="entry name" value="AAA_lid_NorR"/>
</dbReference>
<dbReference type="InterPro" id="IPR001789">
    <property type="entry name" value="Sig_transdc_resp-reg_receiver"/>
</dbReference>
<dbReference type="PANTHER" id="PTHR32071:SF57">
    <property type="entry name" value="C4-DICARBOXYLATE TRANSPORT TRANSCRIPTIONAL REGULATORY PROTEIN DCTD"/>
    <property type="match status" value="1"/>
</dbReference>
<dbReference type="GO" id="GO:0005524">
    <property type="term" value="F:ATP binding"/>
    <property type="evidence" value="ECO:0007669"/>
    <property type="project" value="UniProtKB-KW"/>
</dbReference>
<dbReference type="RefSeq" id="WP_104070025.1">
    <property type="nucleotide sequence ID" value="NZ_PRDS01000003.1"/>
</dbReference>
<dbReference type="PANTHER" id="PTHR32071">
    <property type="entry name" value="TRANSCRIPTIONAL REGULATORY PROTEIN"/>
    <property type="match status" value="1"/>
</dbReference>
<dbReference type="Gene3D" id="3.40.50.300">
    <property type="entry name" value="P-loop containing nucleotide triphosphate hydrolases"/>
    <property type="match status" value="1"/>
</dbReference>
<dbReference type="SUPFAM" id="SSF46689">
    <property type="entry name" value="Homeodomain-like"/>
    <property type="match status" value="1"/>
</dbReference>
<dbReference type="SMART" id="SM00448">
    <property type="entry name" value="REC"/>
    <property type="match status" value="1"/>
</dbReference>
<dbReference type="AlphaFoldDB" id="A0A2S5JIL5"/>
<dbReference type="Pfam" id="PF02954">
    <property type="entry name" value="HTH_8"/>
    <property type="match status" value="1"/>
</dbReference>
<dbReference type="Gene3D" id="1.10.10.60">
    <property type="entry name" value="Homeodomain-like"/>
    <property type="match status" value="1"/>
</dbReference>
<dbReference type="Proteomes" id="UP000239736">
    <property type="component" value="Unassembled WGS sequence"/>
</dbReference>
<reference evidence="10 11" key="1">
    <citation type="submission" date="2018-01" db="EMBL/GenBank/DDBJ databases">
        <title>Genomic Encyclopedia of Archaeal and Bacterial Type Strains, Phase II (KMG-II): from individual species to whole genera.</title>
        <authorList>
            <person name="Goeker M."/>
        </authorList>
    </citation>
    <scope>NUCLEOTIDE SEQUENCE [LARGE SCALE GENOMIC DNA]</scope>
    <source>
        <strain evidence="10 11">DSM 12048</strain>
    </source>
</reference>
<dbReference type="InterPro" id="IPR009057">
    <property type="entry name" value="Homeodomain-like_sf"/>
</dbReference>
<dbReference type="PROSITE" id="PS50045">
    <property type="entry name" value="SIGMA54_INTERACT_4"/>
    <property type="match status" value="1"/>
</dbReference>
<evidence type="ECO:0000313" key="11">
    <source>
        <dbReference type="Proteomes" id="UP000239736"/>
    </source>
</evidence>
<dbReference type="GO" id="GO:0000160">
    <property type="term" value="P:phosphorelay signal transduction system"/>
    <property type="evidence" value="ECO:0007669"/>
    <property type="project" value="UniProtKB-KW"/>
</dbReference>
<dbReference type="InterPro" id="IPR027417">
    <property type="entry name" value="P-loop_NTPase"/>
</dbReference>
<evidence type="ECO:0000256" key="2">
    <source>
        <dbReference type="ARBA" id="ARBA00022741"/>
    </source>
</evidence>
<dbReference type="InterPro" id="IPR011006">
    <property type="entry name" value="CheY-like_superfamily"/>
</dbReference>
<dbReference type="InterPro" id="IPR002078">
    <property type="entry name" value="Sigma_54_int"/>
</dbReference>
<keyword evidence="11" id="KW-1185">Reference proteome</keyword>
<gene>
    <name evidence="10" type="ORF">LV82_01241</name>
</gene>
<dbReference type="PROSITE" id="PS50110">
    <property type="entry name" value="RESPONSE_REGULATORY"/>
    <property type="match status" value="1"/>
</dbReference>
<comment type="caution">
    <text evidence="10">The sequence shown here is derived from an EMBL/GenBank/DDBJ whole genome shotgun (WGS) entry which is preliminary data.</text>
</comment>
<dbReference type="Pfam" id="PF14532">
    <property type="entry name" value="Sigma54_activ_2"/>
    <property type="match status" value="1"/>
</dbReference>
<keyword evidence="2" id="KW-0547">Nucleotide-binding</keyword>
<accession>A0A2S5JIL5</accession>
<evidence type="ECO:0000256" key="6">
    <source>
        <dbReference type="ARBA" id="ARBA00023163"/>
    </source>
</evidence>
<keyword evidence="4" id="KW-0902">Two-component regulatory system</keyword>
<organism evidence="10 11">
    <name type="scientific">Albidovulum inexpectatum</name>
    <dbReference type="NCBI Taxonomy" id="196587"/>
    <lineage>
        <taxon>Bacteria</taxon>
        <taxon>Pseudomonadati</taxon>
        <taxon>Pseudomonadota</taxon>
        <taxon>Alphaproteobacteria</taxon>
        <taxon>Rhodobacterales</taxon>
        <taxon>Paracoccaceae</taxon>
        <taxon>Albidovulum</taxon>
    </lineage>
</organism>
<dbReference type="SUPFAM" id="SSF52540">
    <property type="entry name" value="P-loop containing nucleoside triphosphate hydrolases"/>
    <property type="match status" value="1"/>
</dbReference>
<feature type="modified residue" description="4-aspartylphosphate" evidence="7">
    <location>
        <position position="53"/>
    </location>
</feature>
<evidence type="ECO:0000256" key="7">
    <source>
        <dbReference type="PROSITE-ProRule" id="PRU00169"/>
    </source>
</evidence>
<dbReference type="SUPFAM" id="SSF52172">
    <property type="entry name" value="CheY-like"/>
    <property type="match status" value="1"/>
</dbReference>
<dbReference type="InterPro" id="IPR002197">
    <property type="entry name" value="HTH_Fis"/>
</dbReference>
<evidence type="ECO:0000259" key="9">
    <source>
        <dbReference type="PROSITE" id="PS50110"/>
    </source>
</evidence>
<dbReference type="GO" id="GO:0043565">
    <property type="term" value="F:sequence-specific DNA binding"/>
    <property type="evidence" value="ECO:0007669"/>
    <property type="project" value="InterPro"/>
</dbReference>
<dbReference type="GO" id="GO:0006355">
    <property type="term" value="P:regulation of DNA-templated transcription"/>
    <property type="evidence" value="ECO:0007669"/>
    <property type="project" value="InterPro"/>
</dbReference>
<keyword evidence="6" id="KW-0804">Transcription</keyword>
<feature type="domain" description="Response regulatory" evidence="9">
    <location>
        <begin position="4"/>
        <end position="118"/>
    </location>
</feature>
<protein>
    <submittedName>
        <fullName evidence="10">Two-component system C4-dicarboxylate transport response regulator DctD</fullName>
    </submittedName>
</protein>
<keyword evidence="5" id="KW-0805">Transcription regulation</keyword>
<feature type="domain" description="Sigma-54 factor interaction" evidence="8">
    <location>
        <begin position="144"/>
        <end position="342"/>
    </location>
</feature>
<dbReference type="Gene3D" id="1.10.8.60">
    <property type="match status" value="1"/>
</dbReference>
<dbReference type="OrthoDB" id="9802388at2"/>
<evidence type="ECO:0000256" key="3">
    <source>
        <dbReference type="ARBA" id="ARBA00022840"/>
    </source>
</evidence>
<evidence type="ECO:0000313" key="10">
    <source>
        <dbReference type="EMBL" id="PPB81198.1"/>
    </source>
</evidence>
<dbReference type="PRINTS" id="PR01590">
    <property type="entry name" value="HTHFIS"/>
</dbReference>
<dbReference type="CDD" id="cd17549">
    <property type="entry name" value="REC_DctD-like"/>
    <property type="match status" value="1"/>
</dbReference>
<name>A0A2S5JIL5_9RHOB</name>
<dbReference type="FunFam" id="3.40.50.2300:FF:000018">
    <property type="entry name" value="DNA-binding transcriptional regulator NtrC"/>
    <property type="match status" value="1"/>
</dbReference>
<dbReference type="Pfam" id="PF00072">
    <property type="entry name" value="Response_reg"/>
    <property type="match status" value="1"/>
</dbReference>
<keyword evidence="1 7" id="KW-0597">Phosphoprotein</keyword>